<gene>
    <name evidence="11" type="ORF">IQ230_01570</name>
</gene>
<name>A0ABR9ULB9_9CHRO</name>
<evidence type="ECO:0000259" key="10">
    <source>
        <dbReference type="Pfam" id="PF00999"/>
    </source>
</evidence>
<dbReference type="InterPro" id="IPR006153">
    <property type="entry name" value="Cation/H_exchanger_TM"/>
</dbReference>
<dbReference type="Gene3D" id="1.20.1530.20">
    <property type="match status" value="1"/>
</dbReference>
<reference evidence="11 12" key="1">
    <citation type="submission" date="2020-10" db="EMBL/GenBank/DDBJ databases">
        <authorList>
            <person name="Castelo-Branco R."/>
            <person name="Eusebio N."/>
            <person name="Adriana R."/>
            <person name="Vieira A."/>
            <person name="Brugerolle De Fraissinette N."/>
            <person name="Rezende De Castro R."/>
            <person name="Schneider M.P."/>
            <person name="Vasconcelos V."/>
            <person name="Leao P.N."/>
        </authorList>
    </citation>
    <scope>NUCLEOTIDE SEQUENCE [LARGE SCALE GENOMIC DNA]</scope>
    <source>
        <strain evidence="11 12">LEGE 06123</strain>
    </source>
</reference>
<evidence type="ECO:0000256" key="5">
    <source>
        <dbReference type="ARBA" id="ARBA00022692"/>
    </source>
</evidence>
<evidence type="ECO:0000256" key="9">
    <source>
        <dbReference type="SAM" id="Phobius"/>
    </source>
</evidence>
<feature type="transmembrane region" description="Helical" evidence="9">
    <location>
        <begin position="350"/>
        <end position="374"/>
    </location>
</feature>
<keyword evidence="8 9" id="KW-0472">Membrane</keyword>
<evidence type="ECO:0000256" key="6">
    <source>
        <dbReference type="ARBA" id="ARBA00022989"/>
    </source>
</evidence>
<accession>A0ABR9ULB9</accession>
<proteinExistence type="inferred from homology"/>
<feature type="transmembrane region" description="Helical" evidence="9">
    <location>
        <begin position="245"/>
        <end position="273"/>
    </location>
</feature>
<protein>
    <submittedName>
        <fullName evidence="11">Cation:proton antiporter</fullName>
    </submittedName>
</protein>
<keyword evidence="6 9" id="KW-1133">Transmembrane helix</keyword>
<evidence type="ECO:0000256" key="1">
    <source>
        <dbReference type="ARBA" id="ARBA00004141"/>
    </source>
</evidence>
<dbReference type="PANTHER" id="PTHR43562">
    <property type="entry name" value="NAPA-TYPE SODIUM/HYDROGEN ANTIPORTER"/>
    <property type="match status" value="1"/>
</dbReference>
<comment type="similarity">
    <text evidence="2">Belongs to the monovalent cation:proton antiporter 2 (CPA2) transporter (TC 2.A.37) family.</text>
</comment>
<organism evidence="11 12">
    <name type="scientific">Gloeocapsopsis crepidinum LEGE 06123</name>
    <dbReference type="NCBI Taxonomy" id="588587"/>
    <lineage>
        <taxon>Bacteria</taxon>
        <taxon>Bacillati</taxon>
        <taxon>Cyanobacteriota</taxon>
        <taxon>Cyanophyceae</taxon>
        <taxon>Oscillatoriophycideae</taxon>
        <taxon>Chroococcales</taxon>
        <taxon>Chroococcaceae</taxon>
        <taxon>Gloeocapsopsis</taxon>
    </lineage>
</organism>
<dbReference type="InterPro" id="IPR038770">
    <property type="entry name" value="Na+/solute_symporter_sf"/>
</dbReference>
<feature type="domain" description="Cation/H+ exchanger transmembrane" evidence="10">
    <location>
        <begin position="25"/>
        <end position="405"/>
    </location>
</feature>
<feature type="transmembrane region" description="Helical" evidence="9">
    <location>
        <begin position="206"/>
        <end position="225"/>
    </location>
</feature>
<evidence type="ECO:0000256" key="2">
    <source>
        <dbReference type="ARBA" id="ARBA00005551"/>
    </source>
</evidence>
<feature type="transmembrane region" description="Helical" evidence="9">
    <location>
        <begin position="80"/>
        <end position="101"/>
    </location>
</feature>
<dbReference type="Pfam" id="PF00999">
    <property type="entry name" value="Na_H_Exchanger"/>
    <property type="match status" value="1"/>
</dbReference>
<evidence type="ECO:0000313" key="12">
    <source>
        <dbReference type="Proteomes" id="UP000651156"/>
    </source>
</evidence>
<feature type="transmembrane region" description="Helical" evidence="9">
    <location>
        <begin position="113"/>
        <end position="131"/>
    </location>
</feature>
<comment type="subcellular location">
    <subcellularLocation>
        <location evidence="1">Membrane</location>
        <topology evidence="1">Multi-pass membrane protein</topology>
    </subcellularLocation>
</comment>
<feature type="transmembrane region" description="Helical" evidence="9">
    <location>
        <begin position="293"/>
        <end position="310"/>
    </location>
</feature>
<evidence type="ECO:0000256" key="7">
    <source>
        <dbReference type="ARBA" id="ARBA00023065"/>
    </source>
</evidence>
<comment type="caution">
    <text evidence="11">The sequence shown here is derived from an EMBL/GenBank/DDBJ whole genome shotgun (WGS) entry which is preliminary data.</text>
</comment>
<feature type="transmembrane region" description="Helical" evidence="9">
    <location>
        <begin position="386"/>
        <end position="404"/>
    </location>
</feature>
<keyword evidence="3" id="KW-0813">Transport</keyword>
<feature type="transmembrane region" description="Helical" evidence="9">
    <location>
        <begin position="17"/>
        <end position="37"/>
    </location>
</feature>
<dbReference type="Proteomes" id="UP000651156">
    <property type="component" value="Unassembled WGS sequence"/>
</dbReference>
<sequence length="420" mass="45179">MVAMLNVYQNLPLIDPVYIFGVLLLTILIAPAIATILRIPSLVVLILLGTVLGTNILGILDRSIVGVSSLGLEQSQQLLLHRQSLLQGLEKFGLLYIMLIAGMQMDLTKMKRLGLCVLIFGLLTFGIPFYVGFLSGQLITSSLLAAVLLGIIYSPHTLVSYPIVVRVGIAQQEIVSVAVGGTIVTSVLTLTSLSIVQSIHSASVGAFLWIKLLFLLPLLVIVSLWGIPKIGRLFLEKNTELSSQFVFVLACLFVVASVTLIIGFDPIVGAFIAGLALNRLVPLQSPLMKQVEFVGNSLFIPIFLVTVGILSNPKIFFTKPEYLGVTCFAIAGAIGAKFLASWLAGLAFKFTFAEVMTVFGLTMSRAALVLVIAVFGKSANLIDEGIFNIVIAYIVVTCLVGPLITDLFSKRVAEKLLLSK</sequence>
<evidence type="ECO:0000256" key="8">
    <source>
        <dbReference type="ARBA" id="ARBA00023136"/>
    </source>
</evidence>
<dbReference type="EMBL" id="JADEWN010000002">
    <property type="protein sequence ID" value="MBE9189075.1"/>
    <property type="molecule type" value="Genomic_DNA"/>
</dbReference>
<keyword evidence="12" id="KW-1185">Reference proteome</keyword>
<keyword evidence="4" id="KW-0050">Antiport</keyword>
<dbReference type="PANTHER" id="PTHR43562:SF4">
    <property type="entry name" value="NA(+)_H(+) ANTIPORTER NHAS5"/>
    <property type="match status" value="1"/>
</dbReference>
<feature type="transmembrane region" description="Helical" evidence="9">
    <location>
        <begin position="42"/>
        <end position="60"/>
    </location>
</feature>
<feature type="transmembrane region" description="Helical" evidence="9">
    <location>
        <begin position="177"/>
        <end position="200"/>
    </location>
</feature>
<dbReference type="RefSeq" id="WP_193930170.1">
    <property type="nucleotide sequence ID" value="NZ_CAWPMZ010000058.1"/>
</dbReference>
<keyword evidence="5 9" id="KW-0812">Transmembrane</keyword>
<evidence type="ECO:0000256" key="4">
    <source>
        <dbReference type="ARBA" id="ARBA00022449"/>
    </source>
</evidence>
<keyword evidence="7" id="KW-0406">Ion transport</keyword>
<feature type="transmembrane region" description="Helical" evidence="9">
    <location>
        <begin position="143"/>
        <end position="165"/>
    </location>
</feature>
<feature type="transmembrane region" description="Helical" evidence="9">
    <location>
        <begin position="322"/>
        <end position="344"/>
    </location>
</feature>
<evidence type="ECO:0000313" key="11">
    <source>
        <dbReference type="EMBL" id="MBE9189075.1"/>
    </source>
</evidence>
<evidence type="ECO:0000256" key="3">
    <source>
        <dbReference type="ARBA" id="ARBA00022448"/>
    </source>
</evidence>